<sequence length="114" mass="12894">MLGRVLIHTWIPFTSQQFGVDYCSVDCCVGDCGYTREETEMAVMKSALPSIAIPEPDNLACYIMKGFHGYGNRAALITPAQVRVHLHKQHVNYAEMSRQRPEQAMFCRATWLAI</sequence>
<evidence type="ECO:0000313" key="1">
    <source>
        <dbReference type="Proteomes" id="UP000695022"/>
    </source>
</evidence>
<organism evidence="1 2">
    <name type="scientific">Priapulus caudatus</name>
    <name type="common">Priapulid worm</name>
    <dbReference type="NCBI Taxonomy" id="37621"/>
    <lineage>
        <taxon>Eukaryota</taxon>
        <taxon>Metazoa</taxon>
        <taxon>Ecdysozoa</taxon>
        <taxon>Scalidophora</taxon>
        <taxon>Priapulida</taxon>
        <taxon>Priapulimorpha</taxon>
        <taxon>Priapulimorphida</taxon>
        <taxon>Priapulidae</taxon>
        <taxon>Priapulus</taxon>
    </lineage>
</organism>
<proteinExistence type="predicted"/>
<evidence type="ECO:0000313" key="2">
    <source>
        <dbReference type="RefSeq" id="XP_014668956.1"/>
    </source>
</evidence>
<protein>
    <submittedName>
        <fullName evidence="2">Uncharacterized protein LOC106810190</fullName>
    </submittedName>
</protein>
<reference evidence="2" key="1">
    <citation type="submission" date="2025-08" db="UniProtKB">
        <authorList>
            <consortium name="RefSeq"/>
        </authorList>
    </citation>
    <scope>IDENTIFICATION</scope>
</reference>
<accession>A0ABM1E9T5</accession>
<dbReference type="Proteomes" id="UP000695022">
    <property type="component" value="Unplaced"/>
</dbReference>
<gene>
    <name evidence="2" type="primary">LOC106810190</name>
</gene>
<name>A0ABM1E9T5_PRICU</name>
<dbReference type="RefSeq" id="XP_014668956.1">
    <property type="nucleotide sequence ID" value="XM_014813470.1"/>
</dbReference>
<dbReference type="GeneID" id="106810190"/>
<keyword evidence="1" id="KW-1185">Reference proteome</keyword>